<evidence type="ECO:0000256" key="4">
    <source>
        <dbReference type="ARBA" id="ARBA00023002"/>
    </source>
</evidence>
<dbReference type="EMBL" id="JAFFHA010000008">
    <property type="protein sequence ID" value="KAK4652264.1"/>
    <property type="molecule type" value="Genomic_DNA"/>
</dbReference>
<dbReference type="InterPro" id="IPR036188">
    <property type="entry name" value="FAD/NAD-bd_sf"/>
</dbReference>
<dbReference type="PANTHER" id="PTHR42877:SF7">
    <property type="entry name" value="FLAVIN-BINDING MONOOXYGENASE-RELATED"/>
    <property type="match status" value="1"/>
</dbReference>
<gene>
    <name evidence="5" type="ORF">QC762_609610</name>
</gene>
<dbReference type="Gene3D" id="3.50.50.60">
    <property type="entry name" value="FAD/NAD(P)-binding domain"/>
    <property type="match status" value="3"/>
</dbReference>
<organism evidence="5 6">
    <name type="scientific">Podospora pseudocomata</name>
    <dbReference type="NCBI Taxonomy" id="2093779"/>
    <lineage>
        <taxon>Eukaryota</taxon>
        <taxon>Fungi</taxon>
        <taxon>Dikarya</taxon>
        <taxon>Ascomycota</taxon>
        <taxon>Pezizomycotina</taxon>
        <taxon>Sordariomycetes</taxon>
        <taxon>Sordariomycetidae</taxon>
        <taxon>Sordariales</taxon>
        <taxon>Podosporaceae</taxon>
        <taxon>Podospora</taxon>
    </lineage>
</organism>
<evidence type="ECO:0000256" key="3">
    <source>
        <dbReference type="ARBA" id="ARBA00022827"/>
    </source>
</evidence>
<evidence type="ECO:0000256" key="1">
    <source>
        <dbReference type="ARBA" id="ARBA00010139"/>
    </source>
</evidence>
<evidence type="ECO:0000256" key="2">
    <source>
        <dbReference type="ARBA" id="ARBA00022630"/>
    </source>
</evidence>
<sequence length="695" mass="77367">MVLDSAAGKISRDVLGASSGSVLARVQRLKVEPSRQCSRYSLGPSCINGSVPREESMCTLDLEKSLFSTVECIPGHTESPYSKPLQQHIMGSITPSRGYKIQEVPLGSPRPFRLVCIGAGYSGLLLSIIVGQKMQGENLDYQVYEMNRDLGGKWLVNRYPGCQCDTPAHIYNYSFCPNPHWPSYYATASSIHHYLKDTAVKYDCEQYFKYGHKVTSAVWDEEVGEWCLTVIDMAKETEFEDRCNALVNATGFLQTPKWPKIRGMDRFKGQLVHSALWDETVEVAGKNVAIIGIGSSGAKTTTLFARSSTWITCPPSKPSAQPAQFVDEHNSYPTSTQLTFSSDPKSLLAHRRALTNERNAAFRASGGGRFPQSATQEACRNSMESRLQVETSEKGRIIAKRLIPKFSVGCRRVTPSKDFLETLLDDRVECVFLDPQSNQAGGSPGTSIKTFTGRGIMLSHSASEEEEEREFDVVVCATGYEASYIPSFELVGRDGVRLAERWSGCHRDGGTNPECYLGTTVSGFPNYFMFLGPNSPVANGGLVQAIQAQGMYIYKCVRKMQTQGVRCMEVQRSVMDEYNEHAQAYLRGSMWTEGCQSWYKRVGEGGEDRVIGIYPGSAFHFVEMMRHPRWEDYDFGYGYPGMVGGRNGPSIRQNRFAFMGNGFTRREAMGKSIGGTCVETFEEYWDLMELPGIHS</sequence>
<keyword evidence="4" id="KW-0560">Oxidoreductase</keyword>
<dbReference type="SUPFAM" id="SSF51905">
    <property type="entry name" value="FAD/NAD(P)-binding domain"/>
    <property type="match status" value="2"/>
</dbReference>
<comment type="caution">
    <text evidence="5">The sequence shown here is derived from an EMBL/GenBank/DDBJ whole genome shotgun (WGS) entry which is preliminary data.</text>
</comment>
<comment type="similarity">
    <text evidence="1">Belongs to the FAD-binding monooxygenase family.</text>
</comment>
<keyword evidence="6" id="KW-1185">Reference proteome</keyword>
<protein>
    <recommendedName>
        <fullName evidence="7">Sterigmatocystin biosynthesis monooxygenase</fullName>
    </recommendedName>
</protein>
<accession>A0ABR0G9H9</accession>
<dbReference type="RefSeq" id="XP_062741239.1">
    <property type="nucleotide sequence ID" value="XM_062892636.1"/>
</dbReference>
<proteinExistence type="inferred from homology"/>
<name>A0ABR0G9H9_9PEZI</name>
<evidence type="ECO:0008006" key="7">
    <source>
        <dbReference type="Google" id="ProtNLM"/>
    </source>
</evidence>
<evidence type="ECO:0000313" key="6">
    <source>
        <dbReference type="Proteomes" id="UP001323405"/>
    </source>
</evidence>
<keyword evidence="2" id="KW-0285">Flavoprotein</keyword>
<dbReference type="Proteomes" id="UP001323405">
    <property type="component" value="Unassembled WGS sequence"/>
</dbReference>
<dbReference type="InterPro" id="IPR020946">
    <property type="entry name" value="Flavin_mOase-like"/>
</dbReference>
<dbReference type="InterPro" id="IPR051209">
    <property type="entry name" value="FAD-bind_Monooxygenase_sf"/>
</dbReference>
<dbReference type="GeneID" id="87912543"/>
<dbReference type="Pfam" id="PF00743">
    <property type="entry name" value="FMO-like"/>
    <property type="match status" value="1"/>
</dbReference>
<keyword evidence="3" id="KW-0274">FAD</keyword>
<evidence type="ECO:0000313" key="5">
    <source>
        <dbReference type="EMBL" id="KAK4652264.1"/>
    </source>
</evidence>
<reference evidence="5 6" key="1">
    <citation type="journal article" date="2023" name="bioRxiv">
        <title>High-quality genome assemblies of four members of thePodospora anserinaspecies complex.</title>
        <authorList>
            <person name="Ament-Velasquez S.L."/>
            <person name="Vogan A.A."/>
            <person name="Wallerman O."/>
            <person name="Hartmann F."/>
            <person name="Gautier V."/>
            <person name="Silar P."/>
            <person name="Giraud T."/>
            <person name="Johannesson H."/>
        </authorList>
    </citation>
    <scope>NUCLEOTIDE SEQUENCE [LARGE SCALE GENOMIC DNA]</scope>
    <source>
        <strain evidence="5 6">CBS 415.72m</strain>
    </source>
</reference>
<dbReference type="PANTHER" id="PTHR42877">
    <property type="entry name" value="L-ORNITHINE N(5)-MONOOXYGENASE-RELATED"/>
    <property type="match status" value="1"/>
</dbReference>